<evidence type="ECO:0000313" key="2">
    <source>
        <dbReference type="EMBL" id="PIT05786.1"/>
    </source>
</evidence>
<feature type="chain" id="PRO_5014824623" evidence="1">
    <location>
        <begin position="23"/>
        <end position="286"/>
    </location>
</feature>
<evidence type="ECO:0000256" key="1">
    <source>
        <dbReference type="SAM" id="SignalP"/>
    </source>
</evidence>
<proteinExistence type="predicted"/>
<feature type="signal peptide" evidence="1">
    <location>
        <begin position="1"/>
        <end position="22"/>
    </location>
</feature>
<sequence>MRAYLFALALVLAILGSSSAHAGCWPSENFPIVCWLDTKGEGCSEHHALTSYKAVMYPHPDQSIYEFETTHWWDGPPITACPPTKTVKFTSVWNRETGKAEETASNGWSSWTRYIYCTNNPWTGQGPPAVPVCSGPANDPNVGQPVTSAMLTQSQRVNLLQVQEPLHTKCLQVEPDPMGSEWLTGSSVVRVVVSHHEYQKIEWHYFFQEFYSFEGWKEVPAPKSKMPLISTKKYTERRIATTTGRFWLNKQGRWKIVAVPKPTSLAAQLIATTVTNECPGARFNIQ</sequence>
<dbReference type="Proteomes" id="UP000228930">
    <property type="component" value="Unassembled WGS sequence"/>
</dbReference>
<comment type="caution">
    <text evidence="2">The sequence shown here is derived from an EMBL/GenBank/DDBJ whole genome shotgun (WGS) entry which is preliminary data.</text>
</comment>
<evidence type="ECO:0000313" key="3">
    <source>
        <dbReference type="Proteomes" id="UP000228930"/>
    </source>
</evidence>
<accession>A0A2M6UMJ5</accession>
<keyword evidence="3" id="KW-1185">Reference proteome</keyword>
<organism evidence="2 3">
    <name type="scientific">Bradyrhizobium nitroreducens</name>
    <dbReference type="NCBI Taxonomy" id="709803"/>
    <lineage>
        <taxon>Bacteria</taxon>
        <taxon>Pseudomonadati</taxon>
        <taxon>Pseudomonadota</taxon>
        <taxon>Alphaproteobacteria</taxon>
        <taxon>Hyphomicrobiales</taxon>
        <taxon>Nitrobacteraceae</taxon>
        <taxon>Bradyrhizobium</taxon>
    </lineage>
</organism>
<dbReference type="EMBL" id="LFJC01000003">
    <property type="protein sequence ID" value="PIT05786.1"/>
    <property type="molecule type" value="Genomic_DNA"/>
</dbReference>
<dbReference type="AlphaFoldDB" id="A0A2M6UMJ5"/>
<protein>
    <submittedName>
        <fullName evidence="2">Uncharacterized protein</fullName>
    </submittedName>
</protein>
<gene>
    <name evidence="2" type="ORF">TSA1_00235</name>
</gene>
<reference evidence="2 3" key="1">
    <citation type="submission" date="2015-06" db="EMBL/GenBank/DDBJ databases">
        <title>Comparative genome analysis of nirS-carrying Bradyrhizobium sp. strains.</title>
        <authorList>
            <person name="Ishii S."/>
            <person name="Jang J."/>
            <person name="Nishizawa T."/>
            <person name="Senoo K."/>
        </authorList>
    </citation>
    <scope>NUCLEOTIDE SEQUENCE [LARGE SCALE GENOMIC DNA]</scope>
    <source>
        <strain evidence="2 3">TSA1</strain>
    </source>
</reference>
<keyword evidence="1" id="KW-0732">Signal</keyword>
<name>A0A2M6UMJ5_9BRAD</name>